<keyword evidence="6" id="KW-0486">Methionine biosynthesis</keyword>
<dbReference type="CDD" id="cd00614">
    <property type="entry name" value="CGS_like"/>
    <property type="match status" value="1"/>
</dbReference>
<dbReference type="PANTHER" id="PTHR11808:SF50">
    <property type="entry name" value="CYSTATHIONINE BETA-LYASE"/>
    <property type="match status" value="1"/>
</dbReference>
<protein>
    <recommendedName>
        <fullName evidence="3">cysteine-S-conjugate beta-lyase</fullName>
        <ecNumber evidence="3">4.4.1.13</ecNumber>
    </recommendedName>
</protein>
<dbReference type="EMBL" id="FPAA01000006">
    <property type="protein sequence ID" value="SFS69749.1"/>
    <property type="molecule type" value="Genomic_DNA"/>
</dbReference>
<keyword evidence="5 8" id="KW-0663">Pyridoxal phosphate</keyword>
<dbReference type="PIRSF" id="PIRSF001434">
    <property type="entry name" value="CGS"/>
    <property type="match status" value="1"/>
</dbReference>
<comment type="cofactor">
    <cofactor evidence="1 9">
        <name>pyridoxal 5'-phosphate</name>
        <dbReference type="ChEBI" id="CHEBI:597326"/>
    </cofactor>
</comment>
<evidence type="ECO:0000313" key="11">
    <source>
        <dbReference type="Proteomes" id="UP000198660"/>
    </source>
</evidence>
<dbReference type="GO" id="GO:0019346">
    <property type="term" value="P:transsulfuration"/>
    <property type="evidence" value="ECO:0007669"/>
    <property type="project" value="InterPro"/>
</dbReference>
<evidence type="ECO:0000256" key="7">
    <source>
        <dbReference type="ARBA" id="ARBA00023239"/>
    </source>
</evidence>
<dbReference type="SUPFAM" id="SSF53383">
    <property type="entry name" value="PLP-dependent transferases"/>
    <property type="match status" value="1"/>
</dbReference>
<keyword evidence="4" id="KW-0028">Amino-acid biosynthesis</keyword>
<evidence type="ECO:0000256" key="2">
    <source>
        <dbReference type="ARBA" id="ARBA00009077"/>
    </source>
</evidence>
<evidence type="ECO:0000256" key="4">
    <source>
        <dbReference type="ARBA" id="ARBA00022605"/>
    </source>
</evidence>
<dbReference type="FunFam" id="3.90.1150.10:FF:000033">
    <property type="entry name" value="Cystathionine gamma-synthase"/>
    <property type="match status" value="1"/>
</dbReference>
<evidence type="ECO:0000256" key="6">
    <source>
        <dbReference type="ARBA" id="ARBA00023167"/>
    </source>
</evidence>
<dbReference type="InterPro" id="IPR000277">
    <property type="entry name" value="Cys/Met-Metab_PyrdxlP-dep_enz"/>
</dbReference>
<evidence type="ECO:0000256" key="1">
    <source>
        <dbReference type="ARBA" id="ARBA00001933"/>
    </source>
</evidence>
<reference evidence="11" key="1">
    <citation type="submission" date="2016-10" db="EMBL/GenBank/DDBJ databases">
        <authorList>
            <person name="Varghese N."/>
            <person name="Submissions S."/>
        </authorList>
    </citation>
    <scope>NUCLEOTIDE SEQUENCE [LARGE SCALE GENOMIC DNA]</scope>
    <source>
        <strain evidence="11">DSM 45789</strain>
    </source>
</reference>
<dbReference type="InterPro" id="IPR054542">
    <property type="entry name" value="Cys_met_metab_PP"/>
</dbReference>
<dbReference type="InterPro" id="IPR015424">
    <property type="entry name" value="PyrdxlP-dep_Trfase"/>
</dbReference>
<dbReference type="RefSeq" id="WP_091836786.1">
    <property type="nucleotide sequence ID" value="NZ_FPAA01000006.1"/>
</dbReference>
<evidence type="ECO:0000313" key="10">
    <source>
        <dbReference type="EMBL" id="SFS69749.1"/>
    </source>
</evidence>
<dbReference type="FunFam" id="3.40.640.10:FF:000009">
    <property type="entry name" value="Cystathionine gamma-synthase homolog"/>
    <property type="match status" value="1"/>
</dbReference>
<keyword evidence="11" id="KW-1185">Reference proteome</keyword>
<gene>
    <name evidence="10" type="ORF">SAMN05444972_10633</name>
</gene>
<dbReference type="Gene3D" id="3.90.1150.10">
    <property type="entry name" value="Aspartate Aminotransferase, domain 1"/>
    <property type="match status" value="1"/>
</dbReference>
<dbReference type="Pfam" id="PF01053">
    <property type="entry name" value="Cys_Met_Meta_PP"/>
    <property type="match status" value="1"/>
</dbReference>
<dbReference type="Gene3D" id="3.40.640.10">
    <property type="entry name" value="Type I PLP-dependent aspartate aminotransferase-like (Major domain)"/>
    <property type="match status" value="1"/>
</dbReference>
<evidence type="ECO:0000256" key="9">
    <source>
        <dbReference type="RuleBase" id="RU362118"/>
    </source>
</evidence>
<keyword evidence="7 10" id="KW-0456">Lyase</keyword>
<dbReference type="AlphaFoldDB" id="A0A1I6RYG2"/>
<dbReference type="GO" id="GO:0047804">
    <property type="term" value="F:cysteine-S-conjugate beta-lyase activity"/>
    <property type="evidence" value="ECO:0007669"/>
    <property type="project" value="UniProtKB-EC"/>
</dbReference>
<comment type="similarity">
    <text evidence="2 9">Belongs to the trans-sulfuration enzymes family.</text>
</comment>
<evidence type="ECO:0000256" key="5">
    <source>
        <dbReference type="ARBA" id="ARBA00022898"/>
    </source>
</evidence>
<sequence>MKFGTKLLHNGNEIDPITGAASIPLYQASTFHQADIDHPGEFDYARSGNPTRKALEQTIAELEGGIAGFACASGMAAISTAFFLFSAGDHLVVSKDLYGGTFRVLTEVLPRLGIEATFVDTTDLHKVEMAIQRNTKALYIETPSNPTLKVTDLRGVTRMARDRGLLTMVDNTFMTPCYQRPLELGADLVIHSATKFISGHSDVVAGLIATQDREIASRLGGLQNALGSILGVQDAWLTMRGLKTLKARMDTSSVAAMKIAEGLKRIPSVENVFYTGLAEHPGHALQASQASSHGAVLSFDLGSAERVRQMLSQVRLPIVAVSLGAVESILSYPAKMSHAAMPAEERVARGVTNGLLRLSVGLEDADDLLNDLEQSIAGRRLYSVGEEWRASIV</sequence>
<dbReference type="GO" id="GO:0005737">
    <property type="term" value="C:cytoplasm"/>
    <property type="evidence" value="ECO:0007669"/>
    <property type="project" value="TreeGrafter"/>
</dbReference>
<dbReference type="OrthoDB" id="9780685at2"/>
<dbReference type="GO" id="GO:0030170">
    <property type="term" value="F:pyridoxal phosphate binding"/>
    <property type="evidence" value="ECO:0007669"/>
    <property type="project" value="InterPro"/>
</dbReference>
<organism evidence="10 11">
    <name type="scientific">Marininema halotolerans</name>
    <dbReference type="NCBI Taxonomy" id="1155944"/>
    <lineage>
        <taxon>Bacteria</taxon>
        <taxon>Bacillati</taxon>
        <taxon>Bacillota</taxon>
        <taxon>Bacilli</taxon>
        <taxon>Bacillales</taxon>
        <taxon>Thermoactinomycetaceae</taxon>
        <taxon>Marininema</taxon>
    </lineage>
</organism>
<evidence type="ECO:0000256" key="3">
    <source>
        <dbReference type="ARBA" id="ARBA00012224"/>
    </source>
</evidence>
<dbReference type="PROSITE" id="PS00868">
    <property type="entry name" value="CYS_MET_METAB_PP"/>
    <property type="match status" value="1"/>
</dbReference>
<dbReference type="InterPro" id="IPR015421">
    <property type="entry name" value="PyrdxlP-dep_Trfase_major"/>
</dbReference>
<evidence type="ECO:0000256" key="8">
    <source>
        <dbReference type="PIRSR" id="PIRSR001434-2"/>
    </source>
</evidence>
<accession>A0A1I6RYG2</accession>
<dbReference type="EC" id="4.4.1.13" evidence="3"/>
<dbReference type="GO" id="GO:0009086">
    <property type="term" value="P:methionine biosynthetic process"/>
    <property type="evidence" value="ECO:0007669"/>
    <property type="project" value="UniProtKB-KW"/>
</dbReference>
<dbReference type="InterPro" id="IPR015422">
    <property type="entry name" value="PyrdxlP-dep_Trfase_small"/>
</dbReference>
<proteinExistence type="inferred from homology"/>
<name>A0A1I6RYG2_9BACL</name>
<dbReference type="Proteomes" id="UP000198660">
    <property type="component" value="Unassembled WGS sequence"/>
</dbReference>
<feature type="modified residue" description="N6-(pyridoxal phosphate)lysine" evidence="8">
    <location>
        <position position="195"/>
    </location>
</feature>
<dbReference type="PANTHER" id="PTHR11808">
    <property type="entry name" value="TRANS-SULFURATION ENZYME FAMILY MEMBER"/>
    <property type="match status" value="1"/>
</dbReference>